<organism evidence="1 2">
    <name type="scientific">Pantoea rodasii</name>
    <dbReference type="NCBI Taxonomy" id="1076549"/>
    <lineage>
        <taxon>Bacteria</taxon>
        <taxon>Pseudomonadati</taxon>
        <taxon>Pseudomonadota</taxon>
        <taxon>Gammaproteobacteria</taxon>
        <taxon>Enterobacterales</taxon>
        <taxon>Erwiniaceae</taxon>
        <taxon>Pantoea</taxon>
    </lineage>
</organism>
<dbReference type="EMBL" id="PIQI01000001">
    <property type="protein sequence ID" value="PJZ07592.1"/>
    <property type="molecule type" value="Genomic_DNA"/>
</dbReference>
<dbReference type="InterPro" id="IPR017734">
    <property type="entry name" value="T6SS_SciN"/>
</dbReference>
<comment type="caution">
    <text evidence="1">The sequence shown here is derived from an EMBL/GenBank/DDBJ whole genome shotgun (WGS) entry which is preliminary data.</text>
</comment>
<proteinExistence type="predicted"/>
<evidence type="ECO:0000313" key="1">
    <source>
        <dbReference type="EMBL" id="PJZ07592.1"/>
    </source>
</evidence>
<dbReference type="RefSeq" id="WP_100699802.1">
    <property type="nucleotide sequence ID" value="NZ_MLFP01000020.1"/>
</dbReference>
<dbReference type="InterPro" id="IPR038706">
    <property type="entry name" value="Type_VI_SciN-like_sf"/>
</dbReference>
<accession>A0A2M9WJ54</accession>
<dbReference type="OrthoDB" id="7021080at2"/>
<keyword evidence="1" id="KW-0449">Lipoprotein</keyword>
<dbReference type="STRING" id="1076549.HA45_19865"/>
<dbReference type="PANTHER" id="PTHR37625:SF4">
    <property type="entry name" value="OUTER MEMBRANE LIPOPROTEIN"/>
    <property type="match status" value="1"/>
</dbReference>
<evidence type="ECO:0000313" key="2">
    <source>
        <dbReference type="Proteomes" id="UP000232062"/>
    </source>
</evidence>
<dbReference type="Pfam" id="PF12790">
    <property type="entry name" value="T6SS-SciN"/>
    <property type="match status" value="1"/>
</dbReference>
<sequence length="179" mass="19548">MNRATTAGKTLISLMLALSVSGCGLTQKVSEGTVSVTKSIFYKQIRTLHLDFRAREGANRNAQGAALSTVVRIWQLEDSKAFDASDYPSLLAADSQVLKADLLAQKDIRLRPGESVSIDMPMDDKAEFVAVAGLFLSPDTQDDQWRLLLTRNDLDPDNARVIELGDGTLTLLAEKAKRP</sequence>
<dbReference type="NCBIfam" id="TIGR03352">
    <property type="entry name" value="VI_chp_3"/>
    <property type="match status" value="1"/>
</dbReference>
<name>A0A2M9WJ54_9GAMM</name>
<gene>
    <name evidence="1" type="ORF">PRCB_00375</name>
</gene>
<dbReference type="Gene3D" id="2.60.40.4150">
    <property type="entry name" value="Type VI secretion system, lipoprotein SciN"/>
    <property type="match status" value="1"/>
</dbReference>
<keyword evidence="2" id="KW-1185">Reference proteome</keyword>
<dbReference type="Proteomes" id="UP000232062">
    <property type="component" value="Unassembled WGS sequence"/>
</dbReference>
<reference evidence="1 2" key="1">
    <citation type="submission" date="2017-11" db="EMBL/GenBank/DDBJ databases">
        <title>The genome sequence of Pantoea rodasii DSM 26611.</title>
        <authorList>
            <person name="Gao J."/>
            <person name="Mao X."/>
            <person name="Sun J."/>
        </authorList>
    </citation>
    <scope>NUCLEOTIDE SEQUENCE [LARGE SCALE GENOMIC DNA]</scope>
    <source>
        <strain evidence="1 2">DSM 26611</strain>
    </source>
</reference>
<dbReference type="PANTHER" id="PTHR37625">
    <property type="entry name" value="OUTER MEMBRANE LIPOPROTEIN-RELATED"/>
    <property type="match status" value="1"/>
</dbReference>
<dbReference type="AlphaFoldDB" id="A0A2M9WJ54"/>
<dbReference type="PROSITE" id="PS51257">
    <property type="entry name" value="PROKAR_LIPOPROTEIN"/>
    <property type="match status" value="1"/>
</dbReference>
<protein>
    <submittedName>
        <fullName evidence="1">Type VI secretion system lipoprotein TssJ</fullName>
    </submittedName>
</protein>